<reference evidence="1" key="2">
    <citation type="submission" date="2020-06" db="EMBL/GenBank/DDBJ databases">
        <authorList>
            <person name="Sheffer M."/>
        </authorList>
    </citation>
    <scope>NUCLEOTIDE SEQUENCE</scope>
</reference>
<proteinExistence type="predicted"/>
<keyword evidence="2" id="KW-1185">Reference proteome</keyword>
<accession>A0A8T0EQU7</accession>
<protein>
    <submittedName>
        <fullName evidence="1">Uncharacterized protein</fullName>
    </submittedName>
</protein>
<evidence type="ECO:0000313" key="1">
    <source>
        <dbReference type="EMBL" id="KAF8776846.1"/>
    </source>
</evidence>
<comment type="caution">
    <text evidence="1">The sequence shown here is derived from an EMBL/GenBank/DDBJ whole genome shotgun (WGS) entry which is preliminary data.</text>
</comment>
<dbReference type="EMBL" id="JABXBU010002072">
    <property type="protein sequence ID" value="KAF8776846.1"/>
    <property type="molecule type" value="Genomic_DNA"/>
</dbReference>
<reference evidence="1" key="1">
    <citation type="journal article" date="2020" name="bioRxiv">
        <title>Chromosome-level reference genome of the European wasp spider Argiope bruennichi: a resource for studies on range expansion and evolutionary adaptation.</title>
        <authorList>
            <person name="Sheffer M.M."/>
            <person name="Hoppe A."/>
            <person name="Krehenwinkel H."/>
            <person name="Uhl G."/>
            <person name="Kuss A.W."/>
            <person name="Jensen L."/>
            <person name="Jensen C."/>
            <person name="Gillespie R.G."/>
            <person name="Hoff K.J."/>
            <person name="Prost S."/>
        </authorList>
    </citation>
    <scope>NUCLEOTIDE SEQUENCE</scope>
</reference>
<evidence type="ECO:0000313" key="2">
    <source>
        <dbReference type="Proteomes" id="UP000807504"/>
    </source>
</evidence>
<name>A0A8T0EQU7_ARGBR</name>
<sequence length="117" mass="12965">MSVSKWWGGIRAIIVHKSQFANRSYGTLCLTVVQDDFLCRPADCSRNTDGLGTPLLRPEGKSTDPLTMLNTSQHIKRKSASVAAFMNVIDIRQSKLKREKKCELDVYGCGSDSLEAT</sequence>
<dbReference type="Proteomes" id="UP000807504">
    <property type="component" value="Unassembled WGS sequence"/>
</dbReference>
<gene>
    <name evidence="1" type="ORF">HNY73_013789</name>
</gene>
<organism evidence="1 2">
    <name type="scientific">Argiope bruennichi</name>
    <name type="common">Wasp spider</name>
    <name type="synonym">Aranea bruennichi</name>
    <dbReference type="NCBI Taxonomy" id="94029"/>
    <lineage>
        <taxon>Eukaryota</taxon>
        <taxon>Metazoa</taxon>
        <taxon>Ecdysozoa</taxon>
        <taxon>Arthropoda</taxon>
        <taxon>Chelicerata</taxon>
        <taxon>Arachnida</taxon>
        <taxon>Araneae</taxon>
        <taxon>Araneomorphae</taxon>
        <taxon>Entelegynae</taxon>
        <taxon>Araneoidea</taxon>
        <taxon>Araneidae</taxon>
        <taxon>Argiope</taxon>
    </lineage>
</organism>
<dbReference type="AlphaFoldDB" id="A0A8T0EQU7"/>